<comment type="caution">
    <text evidence="2">The sequence shown here is derived from an EMBL/GenBank/DDBJ whole genome shotgun (WGS) entry which is preliminary data.</text>
</comment>
<dbReference type="SUPFAM" id="SSF51905">
    <property type="entry name" value="FAD/NAD(P)-binding domain"/>
    <property type="match status" value="1"/>
</dbReference>
<dbReference type="RefSeq" id="WP_212531317.1">
    <property type="nucleotide sequence ID" value="NZ_JAGSOG010000165.1"/>
</dbReference>
<name>A0A941IVB5_9ACTN</name>
<keyword evidence="3" id="KW-1185">Reference proteome</keyword>
<reference evidence="2" key="1">
    <citation type="submission" date="2021-04" db="EMBL/GenBank/DDBJ databases">
        <title>Genome based classification of Actinospica acidithermotolerans sp. nov., an actinobacterium isolated from an Indonesian hot spring.</title>
        <authorList>
            <person name="Kusuma A.B."/>
            <person name="Putra K.E."/>
            <person name="Nafisah S."/>
            <person name="Loh J."/>
            <person name="Nouioui I."/>
            <person name="Goodfellow M."/>
        </authorList>
    </citation>
    <scope>NUCLEOTIDE SEQUENCE</scope>
    <source>
        <strain evidence="2">CSCA 57</strain>
    </source>
</reference>
<accession>A0A941IVB5</accession>
<evidence type="ECO:0000313" key="2">
    <source>
        <dbReference type="EMBL" id="MBR7836846.1"/>
    </source>
</evidence>
<organism evidence="2 3">
    <name type="scientific">Actinospica durhamensis</name>
    <dbReference type="NCBI Taxonomy" id="1508375"/>
    <lineage>
        <taxon>Bacteria</taxon>
        <taxon>Bacillati</taxon>
        <taxon>Actinomycetota</taxon>
        <taxon>Actinomycetes</taxon>
        <taxon>Catenulisporales</taxon>
        <taxon>Actinospicaceae</taxon>
        <taxon>Actinospica</taxon>
    </lineage>
</organism>
<feature type="compositionally biased region" description="Gly residues" evidence="1">
    <location>
        <begin position="1"/>
        <end position="10"/>
    </location>
</feature>
<dbReference type="InterPro" id="IPR036188">
    <property type="entry name" value="FAD/NAD-bd_sf"/>
</dbReference>
<proteinExistence type="predicted"/>
<sequence>MAGVRPGAGGDVELLLTGPDGDETLRTEHVIAATGYRIGPDSFPFLSPDLRAELARVEYWPRLGPGYQSSIPGLYFVGFPAAASYGPLMRFVCGTAFASPRVARAVHARVHGGD</sequence>
<evidence type="ECO:0000313" key="3">
    <source>
        <dbReference type="Proteomes" id="UP000675781"/>
    </source>
</evidence>
<gene>
    <name evidence="2" type="ORF">KDL01_26445</name>
</gene>
<dbReference type="EMBL" id="JAGSOG010000165">
    <property type="protein sequence ID" value="MBR7836846.1"/>
    <property type="molecule type" value="Genomic_DNA"/>
</dbReference>
<evidence type="ECO:0000256" key="1">
    <source>
        <dbReference type="SAM" id="MobiDB-lite"/>
    </source>
</evidence>
<protein>
    <recommendedName>
        <fullName evidence="4">NAD(P)/FAD-dependent oxidoreductase</fullName>
    </recommendedName>
</protein>
<dbReference type="Proteomes" id="UP000675781">
    <property type="component" value="Unassembled WGS sequence"/>
</dbReference>
<evidence type="ECO:0008006" key="4">
    <source>
        <dbReference type="Google" id="ProtNLM"/>
    </source>
</evidence>
<dbReference type="AlphaFoldDB" id="A0A941IVB5"/>
<feature type="region of interest" description="Disordered" evidence="1">
    <location>
        <begin position="1"/>
        <end position="20"/>
    </location>
</feature>